<organism evidence="1 2">
    <name type="scientific">Chaenocephalus aceratus</name>
    <name type="common">Blackfin icefish</name>
    <name type="synonym">Chaenichthys aceratus</name>
    <dbReference type="NCBI Taxonomy" id="36190"/>
    <lineage>
        <taxon>Eukaryota</taxon>
        <taxon>Metazoa</taxon>
        <taxon>Chordata</taxon>
        <taxon>Craniata</taxon>
        <taxon>Vertebrata</taxon>
        <taxon>Euteleostomi</taxon>
        <taxon>Actinopterygii</taxon>
        <taxon>Neopterygii</taxon>
        <taxon>Teleostei</taxon>
        <taxon>Neoteleostei</taxon>
        <taxon>Acanthomorphata</taxon>
        <taxon>Eupercaria</taxon>
        <taxon>Perciformes</taxon>
        <taxon>Notothenioidei</taxon>
        <taxon>Channichthyidae</taxon>
        <taxon>Chaenocephalus</taxon>
    </lineage>
</organism>
<sequence length="131" mass="14647">MLQCQAEVFGAPSAEDLRGASQIQHPEERAEGPNTTSCWSPQSGTKNWTCGRPSTWTPWSTWEALEVVTARLEDRLNLCKANVMMVTCFDAGTRRRHKRRRRKVPEQRALKGIKPETSVRIGKGGGNISIP</sequence>
<dbReference type="EMBL" id="CM043808">
    <property type="protein sequence ID" value="KAI4801475.1"/>
    <property type="molecule type" value="Genomic_DNA"/>
</dbReference>
<accession>A0ACB9VPF7</accession>
<reference evidence="1" key="1">
    <citation type="submission" date="2022-05" db="EMBL/GenBank/DDBJ databases">
        <title>Chromosome-level genome of Chaenocephalus aceratus.</title>
        <authorList>
            <person name="Park H."/>
        </authorList>
    </citation>
    <scope>NUCLEOTIDE SEQUENCE</scope>
    <source>
        <strain evidence="1">KU_202001</strain>
    </source>
</reference>
<gene>
    <name evidence="1" type="ORF">KUCAC02_019370</name>
</gene>
<protein>
    <submittedName>
        <fullName evidence="1">Uncharacterized protein</fullName>
    </submittedName>
</protein>
<comment type="caution">
    <text evidence="1">The sequence shown here is derived from an EMBL/GenBank/DDBJ whole genome shotgun (WGS) entry which is preliminary data.</text>
</comment>
<dbReference type="Proteomes" id="UP001057452">
    <property type="component" value="Chromosome 24"/>
</dbReference>
<evidence type="ECO:0000313" key="2">
    <source>
        <dbReference type="Proteomes" id="UP001057452"/>
    </source>
</evidence>
<proteinExistence type="predicted"/>
<evidence type="ECO:0000313" key="1">
    <source>
        <dbReference type="EMBL" id="KAI4801475.1"/>
    </source>
</evidence>
<keyword evidence="2" id="KW-1185">Reference proteome</keyword>
<name>A0ACB9VPF7_CHAAC</name>